<organism evidence="1 2">
    <name type="scientific">Anaeromyxobacter dehalogenans (strain 2CP-C)</name>
    <dbReference type="NCBI Taxonomy" id="290397"/>
    <lineage>
        <taxon>Bacteria</taxon>
        <taxon>Pseudomonadati</taxon>
        <taxon>Myxococcota</taxon>
        <taxon>Myxococcia</taxon>
        <taxon>Myxococcales</taxon>
        <taxon>Cystobacterineae</taxon>
        <taxon>Anaeromyxobacteraceae</taxon>
        <taxon>Anaeromyxobacter</taxon>
    </lineage>
</organism>
<gene>
    <name evidence="1" type="ordered locus">Adeh_2799</name>
</gene>
<sequence length="175" mass="17905">MLARLDAIPGVRESRADASGRHFLLELRPGADRAAAVEAACAALGARARPLEPADAVAQLEARGRGDPWYAAADTLALCYLEARVLAANAGPAAAGAAGLDPGAADAVCEAARAVLFEVMERVHGEGGRPSSGWFYAEWPAIAAAIADRAARLLPGLGADAAARLRHALAALHAR</sequence>
<dbReference type="OrthoDB" id="9986695at2"/>
<evidence type="ECO:0000313" key="1">
    <source>
        <dbReference type="EMBL" id="ABC82569.1"/>
    </source>
</evidence>
<evidence type="ECO:0000313" key="2">
    <source>
        <dbReference type="Proteomes" id="UP000001935"/>
    </source>
</evidence>
<accession>Q2ILP2</accession>
<proteinExistence type="predicted"/>
<reference evidence="1 2" key="1">
    <citation type="submission" date="2006-01" db="EMBL/GenBank/DDBJ databases">
        <title>Complete sequence of Anaeromyxobacter dehalogenans 2CP-C.</title>
        <authorList>
            <consortium name="US DOE Joint Genome Institute"/>
            <person name="Copeland A."/>
            <person name="Lucas S."/>
            <person name="Lapidus A."/>
            <person name="Barry K."/>
            <person name="Detter J.C."/>
            <person name="Glavina T."/>
            <person name="Hammon N."/>
            <person name="Israni S."/>
            <person name="Pitluck S."/>
            <person name="Brettin T."/>
            <person name="Bruce D."/>
            <person name="Han C."/>
            <person name="Tapia R."/>
            <person name="Gilna P."/>
            <person name="Kiss H."/>
            <person name="Schmutz J."/>
            <person name="Larimer F."/>
            <person name="Land M."/>
            <person name="Kyrpides N."/>
            <person name="Anderson I."/>
            <person name="Sanford R.A."/>
            <person name="Ritalahti K.M."/>
            <person name="Thomas H.S."/>
            <person name="Kirby J.R."/>
            <person name="Zhulin I.B."/>
            <person name="Loeffler F.E."/>
            <person name="Richardson P."/>
        </authorList>
    </citation>
    <scope>NUCLEOTIDE SEQUENCE [LARGE SCALE GENOMIC DNA]</scope>
    <source>
        <strain evidence="1 2">2CP-C</strain>
    </source>
</reference>
<protein>
    <submittedName>
        <fullName evidence="1">Uncharacterized protein</fullName>
    </submittedName>
</protein>
<dbReference type="EMBL" id="CP000251">
    <property type="protein sequence ID" value="ABC82569.1"/>
    <property type="molecule type" value="Genomic_DNA"/>
</dbReference>
<dbReference type="HOGENOM" id="CLU_1552092_0_0_7"/>
<name>Q2ILP2_ANADE</name>
<dbReference type="Proteomes" id="UP000001935">
    <property type="component" value="Chromosome"/>
</dbReference>
<dbReference type="KEGG" id="ade:Adeh_2799"/>
<dbReference type="RefSeq" id="WP_011421851.1">
    <property type="nucleotide sequence ID" value="NC_007760.1"/>
</dbReference>
<dbReference type="AlphaFoldDB" id="Q2ILP2"/>